<keyword evidence="7" id="KW-0472">Membrane</keyword>
<sequence>MQTGLEDQLGLYQKRIPIFTRSVKGRFRRFKTSVLVLAYAIYFLLPWLPWSRLDAPAQAVLFDLPGRRFLLFGLTVYPQDVIWLALLLFIAAILLFFVTGLVGRAFCGYFCFQTLWTDFFIWIEHKIQGERPARVRLYRQPWDREKVLKVGGTHALWMLASLWTGLTFIFYFAYAPQLLLDFFSGQAAAAAYITVGILTLSTYVAAGLMREQICTYVCPYGRFQSVMYEPETLAVHYDARRGEATHGRAAARAGQRTLAERHEKGLGDCVDCGLCVQVCPVGIDIRDGLQYKCISCGLCIDACNTIMDSFSFPRGLIRYDSEKNLASPTPAAPKLQWKRLKTIGYGVALVLMTAYLGYSVATRGNFDRAVNQIRQPLYVVLSNGDIRNRYQIRITNKAGQAQTYVISARGIPAAALDLGNFSEITIKPGHSALVQASVWLPLAVAVQTQHFELRITPLGKSVEARSEIVRFDAPGKRP</sequence>
<feature type="transmembrane region" description="Helical" evidence="7">
    <location>
        <begin position="30"/>
        <end position="48"/>
    </location>
</feature>
<dbReference type="PATRIC" id="fig|36861.3.peg.361"/>
<dbReference type="GO" id="GO:0046872">
    <property type="term" value="F:metal ion binding"/>
    <property type="evidence" value="ECO:0007669"/>
    <property type="project" value="UniProtKB-KW"/>
</dbReference>
<keyword evidence="5" id="KW-0408">Iron</keyword>
<organism evidence="9 10">
    <name type="scientific">Thiobacillus denitrificans</name>
    <dbReference type="NCBI Taxonomy" id="36861"/>
    <lineage>
        <taxon>Bacteria</taxon>
        <taxon>Pseudomonadati</taxon>
        <taxon>Pseudomonadota</taxon>
        <taxon>Betaproteobacteria</taxon>
        <taxon>Nitrosomonadales</taxon>
        <taxon>Thiobacillaceae</taxon>
        <taxon>Thiobacillus</taxon>
    </lineage>
</organism>
<evidence type="ECO:0000259" key="8">
    <source>
        <dbReference type="PROSITE" id="PS51379"/>
    </source>
</evidence>
<feature type="domain" description="4Fe-4S ferredoxin-type" evidence="8">
    <location>
        <begin position="260"/>
        <end position="288"/>
    </location>
</feature>
<dbReference type="PROSITE" id="PS00198">
    <property type="entry name" value="4FE4S_FER_1"/>
    <property type="match status" value="1"/>
</dbReference>
<evidence type="ECO:0000256" key="1">
    <source>
        <dbReference type="ARBA" id="ARBA00022448"/>
    </source>
</evidence>
<feature type="domain" description="4Fe-4S ferredoxin-type" evidence="8">
    <location>
        <begin position="292"/>
        <end position="315"/>
    </location>
</feature>
<protein>
    <submittedName>
        <fullName evidence="9">(Fe-S)-binding protein</fullName>
    </submittedName>
</protein>
<dbReference type="PROSITE" id="PS51379">
    <property type="entry name" value="4FE4S_FER_2"/>
    <property type="match status" value="2"/>
</dbReference>
<keyword evidence="2" id="KW-0004">4Fe-4S</keyword>
<dbReference type="Gene3D" id="2.60.40.10">
    <property type="entry name" value="Immunoglobulins"/>
    <property type="match status" value="1"/>
</dbReference>
<dbReference type="InterPro" id="IPR032879">
    <property type="entry name" value="FixG_C"/>
</dbReference>
<dbReference type="GO" id="GO:0051539">
    <property type="term" value="F:4 iron, 4 sulfur cluster binding"/>
    <property type="evidence" value="ECO:0007669"/>
    <property type="project" value="UniProtKB-KW"/>
</dbReference>
<proteinExistence type="predicted"/>
<evidence type="ECO:0000256" key="2">
    <source>
        <dbReference type="ARBA" id="ARBA00022485"/>
    </source>
</evidence>
<reference evidence="9 10" key="1">
    <citation type="journal article" date="2015" name="Appl. Environ. Microbiol.">
        <title>Aerobic and Anaerobic Thiosulfate Oxidation by a Cold-Adapted, Subglacial Chemoautotroph.</title>
        <authorList>
            <person name="Harrold Z.R."/>
            <person name="Skidmore M.L."/>
            <person name="Hamilton T.L."/>
            <person name="Desch L."/>
            <person name="Amada K."/>
            <person name="van Gelder W."/>
            <person name="Glover K."/>
            <person name="Roden E.E."/>
            <person name="Boyd E.S."/>
        </authorList>
    </citation>
    <scope>NUCLEOTIDE SEQUENCE [LARGE SCALE GENOMIC DNA]</scope>
    <source>
        <strain evidence="9 10">RG</strain>
    </source>
</reference>
<dbReference type="InterPro" id="IPR014116">
    <property type="entry name" value="Cyt_c_oxidase_cbb3_FixG"/>
</dbReference>
<keyword evidence="10" id="KW-1185">Reference proteome</keyword>
<dbReference type="InterPro" id="IPR017900">
    <property type="entry name" value="4Fe4S_Fe_S_CS"/>
</dbReference>
<evidence type="ECO:0000256" key="4">
    <source>
        <dbReference type="ARBA" id="ARBA00022982"/>
    </source>
</evidence>
<dbReference type="PANTHER" id="PTHR30176">
    <property type="entry name" value="FERREDOXIN-TYPE PROTEIN NAPH"/>
    <property type="match status" value="1"/>
</dbReference>
<gene>
    <name evidence="9" type="ORF">ABW22_04520</name>
</gene>
<feature type="transmembrane region" description="Helical" evidence="7">
    <location>
        <begin position="154"/>
        <end position="174"/>
    </location>
</feature>
<feature type="transmembrane region" description="Helical" evidence="7">
    <location>
        <begin position="81"/>
        <end position="102"/>
    </location>
</feature>
<dbReference type="InterPro" id="IPR009051">
    <property type="entry name" value="Helical_ferredxn"/>
</dbReference>
<dbReference type="InterPro" id="IPR017896">
    <property type="entry name" value="4Fe4S_Fe-S-bd"/>
</dbReference>
<keyword evidence="7" id="KW-0812">Transmembrane</keyword>
<evidence type="ECO:0000256" key="3">
    <source>
        <dbReference type="ARBA" id="ARBA00022723"/>
    </source>
</evidence>
<comment type="caution">
    <text evidence="9">The sequence shown here is derived from an EMBL/GenBank/DDBJ whole genome shotgun (WGS) entry which is preliminary data.</text>
</comment>
<dbReference type="InterPro" id="IPR013783">
    <property type="entry name" value="Ig-like_fold"/>
</dbReference>
<dbReference type="Pfam" id="PF13746">
    <property type="entry name" value="Fer4_18"/>
    <property type="match status" value="1"/>
</dbReference>
<evidence type="ECO:0000313" key="9">
    <source>
        <dbReference type="EMBL" id="KVW97367.1"/>
    </source>
</evidence>
<name>A0A125BD28_THIDE</name>
<feature type="transmembrane region" description="Helical" evidence="7">
    <location>
        <begin position="186"/>
        <end position="206"/>
    </location>
</feature>
<feature type="transmembrane region" description="Helical" evidence="7">
    <location>
        <begin position="343"/>
        <end position="361"/>
    </location>
</feature>
<dbReference type="OrthoDB" id="9811700at2"/>
<evidence type="ECO:0000256" key="7">
    <source>
        <dbReference type="SAM" id="Phobius"/>
    </source>
</evidence>
<dbReference type="STRING" id="1123392.GCA_000376425_00884"/>
<dbReference type="InterPro" id="IPR051684">
    <property type="entry name" value="Electron_Trans/Redox"/>
</dbReference>
<dbReference type="AlphaFoldDB" id="A0A125BD28"/>
<dbReference type="Gene3D" id="1.10.1060.10">
    <property type="entry name" value="Alpha-helical ferredoxin"/>
    <property type="match status" value="1"/>
</dbReference>
<dbReference type="GO" id="GO:0005886">
    <property type="term" value="C:plasma membrane"/>
    <property type="evidence" value="ECO:0007669"/>
    <property type="project" value="TreeGrafter"/>
</dbReference>
<dbReference type="RefSeq" id="WP_059752356.1">
    <property type="nucleotide sequence ID" value="NZ_LDUG01000016.1"/>
</dbReference>
<keyword evidence="4" id="KW-0249">Electron transport</keyword>
<dbReference type="eggNOG" id="COG0348">
    <property type="taxonomic scope" value="Bacteria"/>
</dbReference>
<keyword evidence="1" id="KW-0813">Transport</keyword>
<dbReference type="EMBL" id="LDUG01000016">
    <property type="protein sequence ID" value="KVW97367.1"/>
    <property type="molecule type" value="Genomic_DNA"/>
</dbReference>
<accession>A0A125BD28</accession>
<dbReference type="PANTHER" id="PTHR30176:SF3">
    <property type="entry name" value="FERREDOXIN-TYPE PROTEIN NAPH"/>
    <property type="match status" value="1"/>
</dbReference>
<dbReference type="NCBIfam" id="TIGR02745">
    <property type="entry name" value="ccoG_rdxA_fixG"/>
    <property type="match status" value="1"/>
</dbReference>
<dbReference type="Pfam" id="PF12801">
    <property type="entry name" value="Fer4_5"/>
    <property type="match status" value="1"/>
</dbReference>
<evidence type="ECO:0000313" key="10">
    <source>
        <dbReference type="Proteomes" id="UP000064243"/>
    </source>
</evidence>
<keyword evidence="3" id="KW-0479">Metal-binding</keyword>
<keyword evidence="6" id="KW-0411">Iron-sulfur</keyword>
<dbReference type="Proteomes" id="UP000064243">
    <property type="component" value="Unassembled WGS sequence"/>
</dbReference>
<evidence type="ECO:0000256" key="6">
    <source>
        <dbReference type="ARBA" id="ARBA00023014"/>
    </source>
</evidence>
<dbReference type="SUPFAM" id="SSF54862">
    <property type="entry name" value="4Fe-4S ferredoxins"/>
    <property type="match status" value="1"/>
</dbReference>
<dbReference type="Pfam" id="PF11614">
    <property type="entry name" value="FixG_C"/>
    <property type="match status" value="1"/>
</dbReference>
<keyword evidence="7" id="KW-1133">Transmembrane helix</keyword>
<evidence type="ECO:0000256" key="5">
    <source>
        <dbReference type="ARBA" id="ARBA00023004"/>
    </source>
</evidence>